<evidence type="ECO:0008006" key="5">
    <source>
        <dbReference type="Google" id="ProtNLM"/>
    </source>
</evidence>
<feature type="region of interest" description="Disordered" evidence="1">
    <location>
        <begin position="523"/>
        <end position="546"/>
    </location>
</feature>
<feature type="transmembrane region" description="Helical" evidence="2">
    <location>
        <begin position="249"/>
        <end position="269"/>
    </location>
</feature>
<feature type="compositionally biased region" description="Polar residues" evidence="1">
    <location>
        <begin position="530"/>
        <end position="546"/>
    </location>
</feature>
<feature type="transmembrane region" description="Helical" evidence="2">
    <location>
        <begin position="275"/>
        <end position="294"/>
    </location>
</feature>
<evidence type="ECO:0000313" key="4">
    <source>
        <dbReference type="Proteomes" id="UP000094291"/>
    </source>
</evidence>
<name>A0A1E2VCV6_9GAMM</name>
<feature type="transmembrane region" description="Helical" evidence="2">
    <location>
        <begin position="60"/>
        <end position="81"/>
    </location>
</feature>
<keyword evidence="2" id="KW-0812">Transmembrane</keyword>
<keyword evidence="4" id="KW-1185">Reference proteome</keyword>
<evidence type="ECO:0000256" key="1">
    <source>
        <dbReference type="SAM" id="MobiDB-lite"/>
    </source>
</evidence>
<comment type="caution">
    <text evidence="3">The sequence shown here is derived from an EMBL/GenBank/DDBJ whole genome shotgun (WGS) entry which is preliminary data.</text>
</comment>
<feature type="transmembrane region" description="Helical" evidence="2">
    <location>
        <begin position="87"/>
        <end position="107"/>
    </location>
</feature>
<sequence length="546" mass="60824">MRWLKEHPNVTLWGVVVVVMALLASSTGWVVFSDDDSHLLQLATRLDGFSHYYVPERYQLLSIVHFTPVAISLYQTILAWFGPHPEAFMGVQWLLCGLLVGSLAVSVRYRTQRLEAGVLFIALALLVLSMGPMLTRFYTLHYVFGGVCAALIALGLSQGTRPSWGRLAVGSALLALALLSKEIYLMLVPLLLAYGIRRRHWPLIAAVLLVTLAYMALRIDILGVSDEGRNGENFLTDLLEVTWPQWRHFLVWYGKTHALLFLASLWALWCAPKQFVIRLFWASWLVAPVLAAPHGFRWPELHADRLFFAFDLAWAGVIAWTLSAHWPSGRQGRFAVVALLALAVGLQWHALTQRREDIVPSMAYQVTQSLLGLAQRAPVWVVVPPAYYWGAVTAPMQGVTATPDCQQGLAWADEHPDAWVALDTAGQSISKAQLAEQCQPFAVPPEVEVLQPVSFKQGVLSWRLKGPDGMQVGVVLPGHHMLIPAPEMYQRIVRPYPNEFYRVFAHQGDRWWFSALRPIEGVSVPAETDSPGTSPTGQTHTESGAH</sequence>
<evidence type="ECO:0000313" key="3">
    <source>
        <dbReference type="EMBL" id="ODC04850.1"/>
    </source>
</evidence>
<dbReference type="RefSeq" id="WP_068999834.1">
    <property type="nucleotide sequence ID" value="NZ_MDTQ01000001.1"/>
</dbReference>
<proteinExistence type="predicted"/>
<dbReference type="Proteomes" id="UP000094291">
    <property type="component" value="Unassembled WGS sequence"/>
</dbReference>
<feature type="transmembrane region" description="Helical" evidence="2">
    <location>
        <begin position="306"/>
        <end position="326"/>
    </location>
</feature>
<keyword evidence="2" id="KW-1133">Transmembrane helix</keyword>
<feature type="transmembrane region" description="Helical" evidence="2">
    <location>
        <begin position="169"/>
        <end position="194"/>
    </location>
</feature>
<gene>
    <name evidence="3" type="ORF">BFW38_16240</name>
</gene>
<feature type="transmembrane region" description="Helical" evidence="2">
    <location>
        <begin position="114"/>
        <end position="134"/>
    </location>
</feature>
<keyword evidence="2" id="KW-0472">Membrane</keyword>
<organism evidence="3 4">
    <name type="scientific">Terasakiispira papahanaumokuakeensis</name>
    <dbReference type="NCBI Taxonomy" id="197479"/>
    <lineage>
        <taxon>Bacteria</taxon>
        <taxon>Pseudomonadati</taxon>
        <taxon>Pseudomonadota</taxon>
        <taxon>Gammaproteobacteria</taxon>
        <taxon>Oceanospirillales</taxon>
        <taxon>Terasakiispira</taxon>
    </lineage>
</organism>
<feature type="transmembrane region" description="Helical" evidence="2">
    <location>
        <begin position="332"/>
        <end position="351"/>
    </location>
</feature>
<dbReference type="AlphaFoldDB" id="A0A1E2VCV6"/>
<dbReference type="EMBL" id="MDTQ01000001">
    <property type="protein sequence ID" value="ODC04850.1"/>
    <property type="molecule type" value="Genomic_DNA"/>
</dbReference>
<reference evidence="3 4" key="1">
    <citation type="submission" date="2016-08" db="EMBL/GenBank/DDBJ databases">
        <authorList>
            <person name="Seilhamer J.J."/>
        </authorList>
    </citation>
    <scope>NUCLEOTIDE SEQUENCE [LARGE SCALE GENOMIC DNA]</scope>
    <source>
        <strain evidence="3 4">PH27A</strain>
    </source>
</reference>
<feature type="transmembrane region" description="Helical" evidence="2">
    <location>
        <begin position="12"/>
        <end position="32"/>
    </location>
</feature>
<protein>
    <recommendedName>
        <fullName evidence="5">Glycosyltransferase RgtA/B/C/D-like domain-containing protein</fullName>
    </recommendedName>
</protein>
<accession>A0A1E2VCV6</accession>
<feature type="transmembrane region" description="Helical" evidence="2">
    <location>
        <begin position="200"/>
        <end position="217"/>
    </location>
</feature>
<dbReference type="STRING" id="197479.BFW38_16240"/>
<evidence type="ECO:0000256" key="2">
    <source>
        <dbReference type="SAM" id="Phobius"/>
    </source>
</evidence>
<dbReference type="OrthoDB" id="234496at2"/>